<keyword evidence="6" id="KW-1185">Reference proteome</keyword>
<dbReference type="AlphaFoldDB" id="A0A240UEI5"/>
<protein>
    <submittedName>
        <fullName evidence="5">Colicin V synthesis protein</fullName>
    </submittedName>
</protein>
<dbReference type="InterPro" id="IPR052719">
    <property type="entry name" value="CvpA-like"/>
</dbReference>
<evidence type="ECO:0000256" key="4">
    <source>
        <dbReference type="ARBA" id="ARBA00023136"/>
    </source>
</evidence>
<dbReference type="InterPro" id="IPR003825">
    <property type="entry name" value="Colicin-V_CvpA"/>
</dbReference>
<evidence type="ECO:0000313" key="6">
    <source>
        <dbReference type="Proteomes" id="UP000194440"/>
    </source>
</evidence>
<dbReference type="OrthoDB" id="9810601at2"/>
<sequence length="162" mass="17154">MASLDWIFAAVLLASMAIGAWRGLVFEVLSVAGWVASFFVAQWFAADMAAMLPLGDSDGALRYAAGFIVVFVGAVFACGFLAWLAKKLVDAMGLRPADRTLGALFGVVRGLVLLLVVAVVVGLTPLQEAAWWQESHSAPVLGGLLKSLKPALPEEFARHLPS</sequence>
<dbReference type="PANTHER" id="PTHR36926">
    <property type="entry name" value="COLICIN V PRODUCTION PROTEIN"/>
    <property type="match status" value="1"/>
</dbReference>
<dbReference type="Pfam" id="PF02674">
    <property type="entry name" value="Colicin_V"/>
    <property type="match status" value="1"/>
</dbReference>
<dbReference type="RefSeq" id="WP_086927624.1">
    <property type="nucleotide sequence ID" value="NZ_CP021361.1"/>
</dbReference>
<dbReference type="EMBL" id="CP021366">
    <property type="protein sequence ID" value="ART59505.1"/>
    <property type="molecule type" value="Genomic_DNA"/>
</dbReference>
<dbReference type="KEGG" id="acip:CBP36_12255"/>
<name>A0A240UEI5_9BURK</name>
<organism evidence="5 6">
    <name type="scientific">Acidovorax carolinensis</name>
    <dbReference type="NCBI Taxonomy" id="553814"/>
    <lineage>
        <taxon>Bacteria</taxon>
        <taxon>Pseudomonadati</taxon>
        <taxon>Pseudomonadota</taxon>
        <taxon>Betaproteobacteria</taxon>
        <taxon>Burkholderiales</taxon>
        <taxon>Comamonadaceae</taxon>
        <taxon>Acidovorax</taxon>
    </lineage>
</organism>
<dbReference type="KEGG" id="acin:CBP34_11900"/>
<dbReference type="Proteomes" id="UP000194440">
    <property type="component" value="Chromosome"/>
</dbReference>
<evidence type="ECO:0000256" key="1">
    <source>
        <dbReference type="ARBA" id="ARBA00004141"/>
    </source>
</evidence>
<dbReference type="GO" id="GO:0016020">
    <property type="term" value="C:membrane"/>
    <property type="evidence" value="ECO:0007669"/>
    <property type="project" value="UniProtKB-SubCell"/>
</dbReference>
<evidence type="ECO:0000256" key="3">
    <source>
        <dbReference type="ARBA" id="ARBA00022989"/>
    </source>
</evidence>
<accession>A0A240UEI5</accession>
<keyword evidence="4" id="KW-0472">Membrane</keyword>
<dbReference type="GO" id="GO:0009403">
    <property type="term" value="P:toxin biosynthetic process"/>
    <property type="evidence" value="ECO:0007669"/>
    <property type="project" value="InterPro"/>
</dbReference>
<evidence type="ECO:0000256" key="2">
    <source>
        <dbReference type="ARBA" id="ARBA00022692"/>
    </source>
</evidence>
<keyword evidence="3" id="KW-1133">Transmembrane helix</keyword>
<gene>
    <name evidence="5" type="ORF">CBP36_12255</name>
</gene>
<keyword evidence="2" id="KW-0812">Transmembrane</keyword>
<proteinExistence type="predicted"/>
<evidence type="ECO:0000313" key="5">
    <source>
        <dbReference type="EMBL" id="ART59505.1"/>
    </source>
</evidence>
<dbReference type="PANTHER" id="PTHR36926:SF1">
    <property type="entry name" value="COLICIN V PRODUCTION PROTEIN"/>
    <property type="match status" value="1"/>
</dbReference>
<reference evidence="5" key="1">
    <citation type="submission" date="2017-05" db="EMBL/GenBank/DDBJ databases">
        <title>Polyphasic characterization of four soil-derived phenanthrene-degrading Acidovorax strains and proposal of Acidovorax phenanthrenivorans sp. nov.</title>
        <authorList>
            <person name="Singleton D."/>
            <person name="Lee J."/>
            <person name="Dickey A.N."/>
            <person name="Stroud A."/>
            <person name="Scholl E.H."/>
            <person name="Wright F.A."/>
            <person name="Aitken M.D."/>
        </authorList>
    </citation>
    <scope>NUCLEOTIDE SEQUENCE</scope>
    <source>
        <strain evidence="5">P4</strain>
    </source>
</reference>
<accession>A0A240U484</accession>
<dbReference type="KEGG" id="acis:CBP35_06670"/>
<comment type="subcellular location">
    <subcellularLocation>
        <location evidence="1">Membrane</location>
        <topology evidence="1">Multi-pass membrane protein</topology>
    </subcellularLocation>
</comment>